<evidence type="ECO:0000256" key="5">
    <source>
        <dbReference type="ARBA" id="ARBA00035648"/>
    </source>
</evidence>
<evidence type="ECO:0000256" key="4">
    <source>
        <dbReference type="ARBA" id="ARBA00022801"/>
    </source>
</evidence>
<dbReference type="InterPro" id="IPR013551">
    <property type="entry name" value="YicC-like_C"/>
</dbReference>
<organism evidence="8 9">
    <name type="scientific">Candidatus Avichristensenella intestinipullorum</name>
    <dbReference type="NCBI Taxonomy" id="2840693"/>
    <lineage>
        <taxon>Bacteria</taxon>
        <taxon>Bacillati</taxon>
        <taxon>Bacillota</taxon>
        <taxon>Clostridia</taxon>
        <taxon>Candidatus Avichristensenella</taxon>
    </lineage>
</organism>
<dbReference type="GO" id="GO:0016787">
    <property type="term" value="F:hydrolase activity"/>
    <property type="evidence" value="ECO:0007669"/>
    <property type="project" value="UniProtKB-KW"/>
</dbReference>
<feature type="domain" description="Endoribonuclease YicC-like C-terminal" evidence="7">
    <location>
        <begin position="172"/>
        <end position="290"/>
    </location>
</feature>
<gene>
    <name evidence="8" type="ORF">IAA66_00630</name>
</gene>
<comment type="cofactor">
    <cofactor evidence="1">
        <name>a divalent metal cation</name>
        <dbReference type="ChEBI" id="CHEBI:60240"/>
    </cofactor>
</comment>
<comment type="caution">
    <text evidence="8">The sequence shown here is derived from an EMBL/GenBank/DDBJ whole genome shotgun (WGS) entry which is preliminary data.</text>
</comment>
<comment type="similarity">
    <text evidence="5">Belongs to the YicC/YloC family.</text>
</comment>
<dbReference type="GO" id="GO:0004521">
    <property type="term" value="F:RNA endonuclease activity"/>
    <property type="evidence" value="ECO:0007669"/>
    <property type="project" value="InterPro"/>
</dbReference>
<dbReference type="InterPro" id="IPR013527">
    <property type="entry name" value="YicC-like_N"/>
</dbReference>
<dbReference type="Proteomes" id="UP000886819">
    <property type="component" value="Unassembled WGS sequence"/>
</dbReference>
<dbReference type="Pfam" id="PF08340">
    <property type="entry name" value="YicC-like_C"/>
    <property type="match status" value="1"/>
</dbReference>
<dbReference type="NCBIfam" id="TIGR00255">
    <property type="entry name" value="YicC/YloC family endoribonuclease"/>
    <property type="match status" value="1"/>
</dbReference>
<evidence type="ECO:0000256" key="2">
    <source>
        <dbReference type="ARBA" id="ARBA00022722"/>
    </source>
</evidence>
<dbReference type="AlphaFoldDB" id="A0A9D1CIW8"/>
<sequence length="290" mass="31958">MHSMTGYGRARREAEGRCLTVELKSVNHRFLDVALRMPRSLSFLEDPVRRALGERLSRGHVDVFLAYQNSREDARRVTVNAALARAYAQGLDELAALIGARDERTVAELAALPDVMTVAEADEDQEAVTALCNAALSDALRALETMRENEGNALARDVLARLDALEAIARGIAARAPGVVRDYQAKLEARIAELLAAPPDPQRLAQEVAFMADRAAIDEELVRLESHIAQMRQMTREDGPVGRKLDFLVQELNREVNTIGSKASDLQIATAVVEAKAEIEKLREQVQNVE</sequence>
<reference evidence="8" key="1">
    <citation type="submission" date="2020-10" db="EMBL/GenBank/DDBJ databases">
        <authorList>
            <person name="Gilroy R."/>
        </authorList>
    </citation>
    <scope>NUCLEOTIDE SEQUENCE</scope>
    <source>
        <strain evidence="8">ChiHile30-977</strain>
    </source>
</reference>
<dbReference type="PANTHER" id="PTHR30636">
    <property type="entry name" value="UPF0701 PROTEIN YICC"/>
    <property type="match status" value="1"/>
</dbReference>
<feature type="domain" description="Endoribonuclease YicC-like N-terminal" evidence="6">
    <location>
        <begin position="1"/>
        <end position="155"/>
    </location>
</feature>
<dbReference type="EMBL" id="DVFI01000010">
    <property type="protein sequence ID" value="HIQ62074.1"/>
    <property type="molecule type" value="Genomic_DNA"/>
</dbReference>
<evidence type="ECO:0000256" key="3">
    <source>
        <dbReference type="ARBA" id="ARBA00022759"/>
    </source>
</evidence>
<protein>
    <submittedName>
        <fullName evidence="8">YicC family protein</fullName>
    </submittedName>
</protein>
<dbReference type="Pfam" id="PF03755">
    <property type="entry name" value="YicC-like_N"/>
    <property type="match status" value="1"/>
</dbReference>
<name>A0A9D1CIW8_9FIRM</name>
<evidence type="ECO:0000313" key="9">
    <source>
        <dbReference type="Proteomes" id="UP000886819"/>
    </source>
</evidence>
<reference evidence="8" key="2">
    <citation type="journal article" date="2021" name="PeerJ">
        <title>Extensive microbial diversity within the chicken gut microbiome revealed by metagenomics and culture.</title>
        <authorList>
            <person name="Gilroy R."/>
            <person name="Ravi A."/>
            <person name="Getino M."/>
            <person name="Pursley I."/>
            <person name="Horton D.L."/>
            <person name="Alikhan N.F."/>
            <person name="Baker D."/>
            <person name="Gharbi K."/>
            <person name="Hall N."/>
            <person name="Watson M."/>
            <person name="Adriaenssens E.M."/>
            <person name="Foster-Nyarko E."/>
            <person name="Jarju S."/>
            <person name="Secka A."/>
            <person name="Antonio M."/>
            <person name="Oren A."/>
            <person name="Chaudhuri R.R."/>
            <person name="La Ragione R."/>
            <person name="Hildebrand F."/>
            <person name="Pallen M.J."/>
        </authorList>
    </citation>
    <scope>NUCLEOTIDE SEQUENCE</scope>
    <source>
        <strain evidence="8">ChiHile30-977</strain>
    </source>
</reference>
<evidence type="ECO:0000259" key="6">
    <source>
        <dbReference type="Pfam" id="PF03755"/>
    </source>
</evidence>
<evidence type="ECO:0000256" key="1">
    <source>
        <dbReference type="ARBA" id="ARBA00001968"/>
    </source>
</evidence>
<proteinExistence type="inferred from homology"/>
<evidence type="ECO:0000313" key="8">
    <source>
        <dbReference type="EMBL" id="HIQ62074.1"/>
    </source>
</evidence>
<dbReference type="InterPro" id="IPR005229">
    <property type="entry name" value="YicC/YloC-like"/>
</dbReference>
<evidence type="ECO:0000259" key="7">
    <source>
        <dbReference type="Pfam" id="PF08340"/>
    </source>
</evidence>
<accession>A0A9D1CIW8</accession>
<keyword evidence="4" id="KW-0378">Hydrolase</keyword>
<dbReference type="PANTHER" id="PTHR30636:SF3">
    <property type="entry name" value="UPF0701 PROTEIN YICC"/>
    <property type="match status" value="1"/>
</dbReference>
<keyword evidence="2" id="KW-0540">Nuclease</keyword>
<keyword evidence="3" id="KW-0255">Endonuclease</keyword>